<dbReference type="EC" id="3.1.3.16" evidence="2"/>
<organism evidence="5 6">
    <name type="scientific">Allacma fusca</name>
    <dbReference type="NCBI Taxonomy" id="39272"/>
    <lineage>
        <taxon>Eukaryota</taxon>
        <taxon>Metazoa</taxon>
        <taxon>Ecdysozoa</taxon>
        <taxon>Arthropoda</taxon>
        <taxon>Hexapoda</taxon>
        <taxon>Collembola</taxon>
        <taxon>Symphypleona</taxon>
        <taxon>Sminthuridae</taxon>
        <taxon>Allacma</taxon>
    </lineage>
</organism>
<dbReference type="PANTHER" id="PTHR11668:SF496">
    <property type="entry name" value="SERINE_THREONINE-PROTEIN PHOSPHATASE"/>
    <property type="match status" value="1"/>
</dbReference>
<dbReference type="Pfam" id="PF00149">
    <property type="entry name" value="Metallophos"/>
    <property type="match status" value="1"/>
</dbReference>
<dbReference type="GO" id="GO:0004722">
    <property type="term" value="F:protein serine/threonine phosphatase activity"/>
    <property type="evidence" value="ECO:0007669"/>
    <property type="project" value="UniProtKB-EC"/>
</dbReference>
<dbReference type="PROSITE" id="PS00125">
    <property type="entry name" value="SER_THR_PHOSPHATASE"/>
    <property type="match status" value="1"/>
</dbReference>
<dbReference type="GO" id="GO:0005509">
    <property type="term" value="F:calcium ion binding"/>
    <property type="evidence" value="ECO:0007669"/>
    <property type="project" value="InterPro"/>
</dbReference>
<keyword evidence="6" id="KW-1185">Reference proteome</keyword>
<dbReference type="CDD" id="cd00144">
    <property type="entry name" value="MPP_PPP_family"/>
    <property type="match status" value="1"/>
</dbReference>
<evidence type="ECO:0000313" key="5">
    <source>
        <dbReference type="EMBL" id="CAG7834353.1"/>
    </source>
</evidence>
<feature type="domain" description="EF-hand" evidence="4">
    <location>
        <begin position="304"/>
        <end position="335"/>
    </location>
</feature>
<feature type="compositionally biased region" description="Basic and acidic residues" evidence="3">
    <location>
        <begin position="36"/>
        <end position="45"/>
    </location>
</feature>
<dbReference type="InterPro" id="IPR006186">
    <property type="entry name" value="Ser/Thr-sp_prot-phosphatase"/>
</dbReference>
<dbReference type="InterPro" id="IPR050341">
    <property type="entry name" value="PP1_catalytic_subunit"/>
</dbReference>
<dbReference type="AlphaFoldDB" id="A0A8J2LLT4"/>
<dbReference type="GO" id="GO:0005737">
    <property type="term" value="C:cytoplasm"/>
    <property type="evidence" value="ECO:0007669"/>
    <property type="project" value="TreeGrafter"/>
</dbReference>
<dbReference type="Pfam" id="PF00036">
    <property type="entry name" value="EF-hand_1"/>
    <property type="match status" value="1"/>
</dbReference>
<dbReference type="Proteomes" id="UP000708208">
    <property type="component" value="Unassembled WGS sequence"/>
</dbReference>
<dbReference type="InterPro" id="IPR002048">
    <property type="entry name" value="EF_hand_dom"/>
</dbReference>
<protein>
    <recommendedName>
        <fullName evidence="2">Serine/threonine-protein phosphatase</fullName>
        <ecNumber evidence="2">3.1.3.16</ecNumber>
    </recommendedName>
</protein>
<reference evidence="5" key="1">
    <citation type="submission" date="2021-06" db="EMBL/GenBank/DDBJ databases">
        <authorList>
            <person name="Hodson N. C."/>
            <person name="Mongue J. A."/>
            <person name="Jaron S. K."/>
        </authorList>
    </citation>
    <scope>NUCLEOTIDE SEQUENCE</scope>
</reference>
<comment type="similarity">
    <text evidence="1 2">Belongs to the PPP phosphatase family.</text>
</comment>
<evidence type="ECO:0000259" key="4">
    <source>
        <dbReference type="PROSITE" id="PS50222"/>
    </source>
</evidence>
<name>A0A8J2LLT4_9HEXA</name>
<dbReference type="PANTHER" id="PTHR11668">
    <property type="entry name" value="SERINE/THREONINE PROTEIN PHOSPHATASE"/>
    <property type="match status" value="1"/>
</dbReference>
<evidence type="ECO:0000256" key="1">
    <source>
        <dbReference type="ARBA" id="ARBA00008294"/>
    </source>
</evidence>
<dbReference type="OrthoDB" id="256429at2759"/>
<keyword evidence="2" id="KW-0378">Hydrolase</keyword>
<dbReference type="GO" id="GO:0005634">
    <property type="term" value="C:nucleus"/>
    <property type="evidence" value="ECO:0007669"/>
    <property type="project" value="TreeGrafter"/>
</dbReference>
<dbReference type="PROSITE" id="PS50222">
    <property type="entry name" value="EF_HAND_2"/>
    <property type="match status" value="1"/>
</dbReference>
<dbReference type="CDD" id="cd00051">
    <property type="entry name" value="EFh"/>
    <property type="match status" value="1"/>
</dbReference>
<feature type="compositionally biased region" description="Polar residues" evidence="3">
    <location>
        <begin position="9"/>
        <end position="26"/>
    </location>
</feature>
<accession>A0A8J2LLT4</accession>
<gene>
    <name evidence="5" type="ORF">AFUS01_LOCUS43868</name>
</gene>
<evidence type="ECO:0000313" key="6">
    <source>
        <dbReference type="Proteomes" id="UP000708208"/>
    </source>
</evidence>
<comment type="caution">
    <text evidence="5">The sequence shown here is derived from an EMBL/GenBank/DDBJ whole genome shotgun (WGS) entry which is preliminary data.</text>
</comment>
<sequence length="832" mass="92316">MVNGKPTDSRSVTSGKSITLPRQASSHSKRSGMRKRGMESTEDGYRPIPDYISIALVCQSGPDTPKEYFLSLEPPSTEYTLLGVQPVAAQDLWKPTVEEFFRNVGLLALKSDGLVRLDRYYVPGSDRLSLHGVQLVTVKPDAKQSVVNAFRGNWVLASQVESLNKEKRLFSADIVDIILQLETPGMAVAQGMEIIASQIFVGLENNKAKKSGFELVVEAAQMRRIEQELLYLEFMSLTSPFATMGFNGFSKLMKALGWSISFTSNLFRAFDIQGKGGLEFRDLLYGLAATEPNTQHGGPPAECRCRYIFRYYDQDNDGKLNFQEFRNMIADIRKVRGLTDDSHQLDLEAEKSAKMFGQASSSSLPLTEFLSAVGQLKFRGTSHLLRSPISVVSYLKGKQTGESVSYANVKRSRSAVESMHFTGEDNINSFGRTEFNAYDIATHSVRVRKSGTILDIHSLWDIEHSGMFAQGPNPRLLVGGQGGNQHANRIQSYDRFNQESQPNEMLNGLRYFERMIPRDNKGGYAAKAPFDWGEVDRGSLAKCIIGLCSQARELLMSEPRLIELSAPVYILGDIHGNFPDLTCFEKALWRLGPVLTPAAFLFLGDYVDRGAYGVEVVSYLFAQKILAPGKFNLLRGNHEIRDVQQMFTFYTECVTKFGDKVGPNVWEAINTVFDAMPLAAVVDRKVFCAHGGIPPPWIGNGMLRTINSIPCPLPNPEGQSQLAWELMWSDPIHSDQVANSAVKLTNKDGFGANQRRGTGHVFSEEALNAFLTRNHLSHVVRAHEVQQAGFQVQLGGKLLTVFSSSKYCGGSNEAACILADKCKLRTIRIDTT</sequence>
<dbReference type="InterPro" id="IPR004843">
    <property type="entry name" value="Calcineurin-like_PHP"/>
</dbReference>
<evidence type="ECO:0000256" key="3">
    <source>
        <dbReference type="SAM" id="MobiDB-lite"/>
    </source>
</evidence>
<dbReference type="EMBL" id="CAJVCH010570207">
    <property type="protein sequence ID" value="CAG7834353.1"/>
    <property type="molecule type" value="Genomic_DNA"/>
</dbReference>
<evidence type="ECO:0000256" key="2">
    <source>
        <dbReference type="RuleBase" id="RU004273"/>
    </source>
</evidence>
<dbReference type="PROSITE" id="PS00018">
    <property type="entry name" value="EF_HAND_1"/>
    <property type="match status" value="1"/>
</dbReference>
<feature type="region of interest" description="Disordered" evidence="3">
    <location>
        <begin position="1"/>
        <end position="45"/>
    </location>
</feature>
<proteinExistence type="inferred from homology"/>
<dbReference type="SMART" id="SM00156">
    <property type="entry name" value="PP2Ac"/>
    <property type="match status" value="1"/>
</dbReference>
<dbReference type="InterPro" id="IPR018247">
    <property type="entry name" value="EF_Hand_1_Ca_BS"/>
</dbReference>
<dbReference type="SMART" id="SM00054">
    <property type="entry name" value="EFh"/>
    <property type="match status" value="2"/>
</dbReference>
<comment type="catalytic activity">
    <reaction evidence="2">
        <text>O-phospho-L-threonyl-[protein] + H2O = L-threonyl-[protein] + phosphate</text>
        <dbReference type="Rhea" id="RHEA:47004"/>
        <dbReference type="Rhea" id="RHEA-COMP:11060"/>
        <dbReference type="Rhea" id="RHEA-COMP:11605"/>
        <dbReference type="ChEBI" id="CHEBI:15377"/>
        <dbReference type="ChEBI" id="CHEBI:30013"/>
        <dbReference type="ChEBI" id="CHEBI:43474"/>
        <dbReference type="ChEBI" id="CHEBI:61977"/>
        <dbReference type="EC" id="3.1.3.16"/>
    </reaction>
</comment>